<reference evidence="1" key="1">
    <citation type="submission" date="2023-03" db="EMBL/GenBank/DDBJ databases">
        <title>Massive genome expansion in bonnet fungi (Mycena s.s.) driven by repeated elements and novel gene families across ecological guilds.</title>
        <authorList>
            <consortium name="Lawrence Berkeley National Laboratory"/>
            <person name="Harder C.B."/>
            <person name="Miyauchi S."/>
            <person name="Viragh M."/>
            <person name="Kuo A."/>
            <person name="Thoen E."/>
            <person name="Andreopoulos B."/>
            <person name="Lu D."/>
            <person name="Skrede I."/>
            <person name="Drula E."/>
            <person name="Henrissat B."/>
            <person name="Morin E."/>
            <person name="Kohler A."/>
            <person name="Barry K."/>
            <person name="LaButti K."/>
            <person name="Morin E."/>
            <person name="Salamov A."/>
            <person name="Lipzen A."/>
            <person name="Mereny Z."/>
            <person name="Hegedus B."/>
            <person name="Baldrian P."/>
            <person name="Stursova M."/>
            <person name="Weitz H."/>
            <person name="Taylor A."/>
            <person name="Grigoriev I.V."/>
            <person name="Nagy L.G."/>
            <person name="Martin F."/>
            <person name="Kauserud H."/>
        </authorList>
    </citation>
    <scope>NUCLEOTIDE SEQUENCE</scope>
    <source>
        <strain evidence="1">9144</strain>
    </source>
</reference>
<evidence type="ECO:0000313" key="2">
    <source>
        <dbReference type="Proteomes" id="UP001219525"/>
    </source>
</evidence>
<gene>
    <name evidence="1" type="ORF">GGX14DRAFT_398683</name>
</gene>
<dbReference type="AlphaFoldDB" id="A0AAD6VCW9"/>
<sequence length="101" mass="10833">MHTCRSLHPFKHRTCPALVQRSAVERAVPGVEGVRYTLWSRNGVGGVNGRRADSESMSVIGRWDVGYCSLEAATGPHPSSCRVCAGQTMAPFSAAETTDAQ</sequence>
<organism evidence="1 2">
    <name type="scientific">Mycena pura</name>
    <dbReference type="NCBI Taxonomy" id="153505"/>
    <lineage>
        <taxon>Eukaryota</taxon>
        <taxon>Fungi</taxon>
        <taxon>Dikarya</taxon>
        <taxon>Basidiomycota</taxon>
        <taxon>Agaricomycotina</taxon>
        <taxon>Agaricomycetes</taxon>
        <taxon>Agaricomycetidae</taxon>
        <taxon>Agaricales</taxon>
        <taxon>Marasmiineae</taxon>
        <taxon>Mycenaceae</taxon>
        <taxon>Mycena</taxon>
    </lineage>
</organism>
<dbReference type="EMBL" id="JARJCW010000050">
    <property type="protein sequence ID" value="KAJ7203521.1"/>
    <property type="molecule type" value="Genomic_DNA"/>
</dbReference>
<evidence type="ECO:0000313" key="1">
    <source>
        <dbReference type="EMBL" id="KAJ7203521.1"/>
    </source>
</evidence>
<name>A0AAD6VCW9_9AGAR</name>
<proteinExistence type="predicted"/>
<accession>A0AAD6VCW9</accession>
<dbReference type="Proteomes" id="UP001219525">
    <property type="component" value="Unassembled WGS sequence"/>
</dbReference>
<comment type="caution">
    <text evidence="1">The sequence shown here is derived from an EMBL/GenBank/DDBJ whole genome shotgun (WGS) entry which is preliminary data.</text>
</comment>
<keyword evidence="2" id="KW-1185">Reference proteome</keyword>
<protein>
    <submittedName>
        <fullName evidence="1">Uncharacterized protein</fullName>
    </submittedName>
</protein>